<evidence type="ECO:0000313" key="22">
    <source>
        <dbReference type="EMBL" id="QNH73778.1"/>
    </source>
</evidence>
<evidence type="ECO:0000256" key="19">
    <source>
        <dbReference type="RuleBase" id="RU362117"/>
    </source>
</evidence>
<comment type="similarity">
    <text evidence="16 19">Belongs to the cytochrome b family.</text>
</comment>
<dbReference type="Pfam" id="PF00033">
    <property type="entry name" value="Cytochrome_B"/>
    <property type="match status" value="1"/>
</dbReference>
<feature type="transmembrane region" description="Helical" evidence="19">
    <location>
        <begin position="179"/>
        <end position="201"/>
    </location>
</feature>
<dbReference type="FunFam" id="1.20.810.10:FF:000002">
    <property type="entry name" value="Cytochrome b"/>
    <property type="match status" value="1"/>
</dbReference>
<dbReference type="PROSITE" id="PS51002">
    <property type="entry name" value="CYTB_NTER"/>
    <property type="match status" value="1"/>
</dbReference>
<evidence type="ECO:0000256" key="10">
    <source>
        <dbReference type="ARBA" id="ARBA00022982"/>
    </source>
</evidence>
<dbReference type="InterPro" id="IPR030689">
    <property type="entry name" value="Cytochrome_b"/>
</dbReference>
<evidence type="ECO:0000256" key="6">
    <source>
        <dbReference type="ARBA" id="ARBA00022660"/>
    </source>
</evidence>
<comment type="cofactor">
    <cofactor evidence="19">
        <name>heme b</name>
        <dbReference type="ChEBI" id="CHEBI:60344"/>
    </cofactor>
    <text evidence="19">Binds 2 heme groups non-covalently.</text>
</comment>
<dbReference type="GO" id="GO:0005743">
    <property type="term" value="C:mitochondrial inner membrane"/>
    <property type="evidence" value="ECO:0007669"/>
    <property type="project" value="UniProtKB-SubCell"/>
</dbReference>
<dbReference type="InterPro" id="IPR036150">
    <property type="entry name" value="Cyt_b/b6_C_sf"/>
</dbReference>
<evidence type="ECO:0000256" key="3">
    <source>
        <dbReference type="ARBA" id="ARBA00013531"/>
    </source>
</evidence>
<keyword evidence="13" id="KW-0830">Ubiquinone</keyword>
<evidence type="ECO:0000256" key="18">
    <source>
        <dbReference type="PIRSR" id="PIRSR038885-2"/>
    </source>
</evidence>
<dbReference type="InterPro" id="IPR005797">
    <property type="entry name" value="Cyt_b/b6_N"/>
</dbReference>
<dbReference type="SUPFAM" id="SSF81342">
    <property type="entry name" value="Transmembrane di-heme cytochromes"/>
    <property type="match status" value="1"/>
</dbReference>
<dbReference type="AlphaFoldDB" id="A0A7G7X226"/>
<name>A0A7G7X226_IREPU</name>
<keyword evidence="11 19" id="KW-1133">Transmembrane helix</keyword>
<comment type="subcellular location">
    <subcellularLocation>
        <location evidence="2">Mitochondrion inner membrane</location>
        <topology evidence="2">Multi-pass membrane protein</topology>
    </subcellularLocation>
</comment>
<keyword evidence="5 18" id="KW-0349">Heme</keyword>
<dbReference type="PANTHER" id="PTHR19271:SF16">
    <property type="entry name" value="CYTOCHROME B"/>
    <property type="match status" value="1"/>
</dbReference>
<dbReference type="CDD" id="cd00284">
    <property type="entry name" value="Cytochrome_b_N"/>
    <property type="match status" value="1"/>
</dbReference>
<dbReference type="InterPro" id="IPR048259">
    <property type="entry name" value="Cytochrome_b_N_euk/bac"/>
</dbReference>
<feature type="transmembrane region" description="Helical" evidence="19">
    <location>
        <begin position="114"/>
        <end position="134"/>
    </location>
</feature>
<feature type="binding site" description="axial binding residue" evidence="18">
    <location>
        <position position="98"/>
    </location>
    <ligand>
        <name>heme b</name>
        <dbReference type="ChEBI" id="CHEBI:60344"/>
        <label>b566</label>
    </ligand>
    <ligandPart>
        <name>Fe</name>
        <dbReference type="ChEBI" id="CHEBI:18248"/>
    </ligandPart>
</feature>
<feature type="binding site" description="axial binding residue" evidence="18">
    <location>
        <position position="197"/>
    </location>
    <ligand>
        <name>heme b</name>
        <dbReference type="ChEBI" id="CHEBI:60344"/>
        <label>b566</label>
    </ligand>
    <ligandPart>
        <name>Fe</name>
        <dbReference type="ChEBI" id="CHEBI:18248"/>
    </ligandPart>
</feature>
<evidence type="ECO:0000256" key="13">
    <source>
        <dbReference type="ARBA" id="ARBA00023075"/>
    </source>
</evidence>
<dbReference type="GO" id="GO:0046872">
    <property type="term" value="F:metal ion binding"/>
    <property type="evidence" value="ECO:0007669"/>
    <property type="project" value="UniProtKB-UniRule"/>
</dbReference>
<feature type="transmembrane region" description="Helical" evidence="19">
    <location>
        <begin position="289"/>
        <end position="308"/>
    </location>
</feature>
<evidence type="ECO:0000256" key="2">
    <source>
        <dbReference type="ARBA" id="ARBA00004448"/>
    </source>
</evidence>
<dbReference type="InterPro" id="IPR016174">
    <property type="entry name" value="Di-haem_cyt_TM"/>
</dbReference>
<dbReference type="InterPro" id="IPR027387">
    <property type="entry name" value="Cytb/b6-like_sf"/>
</dbReference>
<dbReference type="InterPro" id="IPR048260">
    <property type="entry name" value="Cytochrome_b_C_euk/bac"/>
</dbReference>
<keyword evidence="8 18" id="KW-0479">Metal-binding</keyword>
<dbReference type="Gene3D" id="1.20.810.10">
    <property type="entry name" value="Cytochrome Bc1 Complex, Chain C"/>
    <property type="match status" value="1"/>
</dbReference>
<proteinExistence type="inferred from homology"/>
<feature type="transmembrane region" description="Helical" evidence="19">
    <location>
        <begin position="230"/>
        <end position="251"/>
    </location>
</feature>
<geneLocation type="mitochondrion" evidence="22"/>
<dbReference type="CDD" id="cd00290">
    <property type="entry name" value="cytochrome_b_C"/>
    <property type="match status" value="1"/>
</dbReference>
<keyword evidence="15 19" id="KW-0472">Membrane</keyword>
<dbReference type="PANTHER" id="PTHR19271">
    <property type="entry name" value="CYTOCHROME B"/>
    <property type="match status" value="1"/>
</dbReference>
<organism evidence="22">
    <name type="scientific">Irena puella</name>
    <name type="common">Asian fairy-bluebird</name>
    <name type="synonym">Coracias puella</name>
    <dbReference type="NCBI Taxonomy" id="175119"/>
    <lineage>
        <taxon>Eukaryota</taxon>
        <taxon>Metazoa</taxon>
        <taxon>Chordata</taxon>
        <taxon>Craniata</taxon>
        <taxon>Vertebrata</taxon>
        <taxon>Euteleostomi</taxon>
        <taxon>Archelosauria</taxon>
        <taxon>Archosauria</taxon>
        <taxon>Dinosauria</taxon>
        <taxon>Saurischia</taxon>
        <taxon>Theropoda</taxon>
        <taxon>Coelurosauria</taxon>
        <taxon>Aves</taxon>
        <taxon>Neognathae</taxon>
        <taxon>Neoaves</taxon>
        <taxon>Telluraves</taxon>
        <taxon>Australaves</taxon>
        <taxon>Passeriformes</taxon>
        <taxon>Corvoidea</taxon>
        <taxon>Irenidae</taxon>
        <taxon>Irena</taxon>
    </lineage>
</organism>
<evidence type="ECO:0000256" key="1">
    <source>
        <dbReference type="ARBA" id="ARBA00002566"/>
    </source>
</evidence>
<accession>A0A7G7X226</accession>
<evidence type="ECO:0000256" key="7">
    <source>
        <dbReference type="ARBA" id="ARBA00022692"/>
    </source>
</evidence>
<keyword evidence="14 19" id="KW-0496">Mitochondrion</keyword>
<keyword evidence="9" id="KW-0999">Mitochondrion inner membrane</keyword>
<feature type="transmembrane region" description="Helical" evidence="19">
    <location>
        <begin position="141"/>
        <end position="159"/>
    </location>
</feature>
<evidence type="ECO:0000256" key="15">
    <source>
        <dbReference type="ARBA" id="ARBA00023136"/>
    </source>
</evidence>
<evidence type="ECO:0000256" key="8">
    <source>
        <dbReference type="ARBA" id="ARBA00022723"/>
    </source>
</evidence>
<evidence type="ECO:0000259" key="20">
    <source>
        <dbReference type="PROSITE" id="PS51002"/>
    </source>
</evidence>
<keyword evidence="12 18" id="KW-0408">Iron</keyword>
<feature type="transmembrane region" description="Helical" evidence="19">
    <location>
        <begin position="320"/>
        <end position="341"/>
    </location>
</feature>
<evidence type="ECO:0000256" key="5">
    <source>
        <dbReference type="ARBA" id="ARBA00022617"/>
    </source>
</evidence>
<dbReference type="GO" id="GO:0016491">
    <property type="term" value="F:oxidoreductase activity"/>
    <property type="evidence" value="ECO:0007669"/>
    <property type="project" value="UniProtKB-UniRule"/>
</dbReference>
<dbReference type="PIRSF" id="PIRSF038885">
    <property type="entry name" value="COB"/>
    <property type="match status" value="1"/>
</dbReference>
<evidence type="ECO:0000256" key="9">
    <source>
        <dbReference type="ARBA" id="ARBA00022792"/>
    </source>
</evidence>
<dbReference type="SUPFAM" id="SSF81648">
    <property type="entry name" value="a domain/subunit of cytochrome bc1 complex (Ubiquinol-cytochrome c reductase)"/>
    <property type="match status" value="1"/>
</dbReference>
<sequence length="380" mass="42335">MALNLRKNHQLLKVINNALIDLPTPSNISTWWNFGSLLGACLITQIVTGLLLAMHYTADTALAFSSVAHMCRDVQFGWLIRNIHANGASFFFICIYLHIGRGIYYGSYLNKETWNVGVILLLTLMATAFVGYVLPWGQMSFWGATVITNLFSAIPYIGQTLVEWAWGGFSVDNPTLTRFFALHFLLPFVIAGLTLVHLTLLHEAGSNNPLGIPADCDKIPFHPYYTTKDILGFALMFFSLAALALFSPNLLGDPENFTPANPLVTPPHIKPEWYFLFAYAILRSFPNKLGGVLALAASILVLFLMPLLHTSKLRSMTFRPISQVLFWTLVANVLVLTWVGSQPVEHPFIIIGQLASFTYFTIILVLFPLASILENKLLNL</sequence>
<feature type="domain" description="Cytochrome b/b6 C-terminal region profile" evidence="21">
    <location>
        <begin position="211"/>
        <end position="380"/>
    </location>
</feature>
<feature type="transmembrane region" description="Helical" evidence="19">
    <location>
        <begin position="78"/>
        <end position="99"/>
    </location>
</feature>
<evidence type="ECO:0000256" key="16">
    <source>
        <dbReference type="ARBA" id="ARBA00061233"/>
    </source>
</evidence>
<evidence type="ECO:0000256" key="12">
    <source>
        <dbReference type="ARBA" id="ARBA00023004"/>
    </source>
</evidence>
<gene>
    <name evidence="22" type="primary">cytb</name>
</gene>
<evidence type="ECO:0000256" key="11">
    <source>
        <dbReference type="ARBA" id="ARBA00022989"/>
    </source>
</evidence>
<feature type="transmembrane region" description="Helical" evidence="19">
    <location>
        <begin position="347"/>
        <end position="373"/>
    </location>
</feature>
<evidence type="ECO:0000256" key="17">
    <source>
        <dbReference type="PIRSR" id="PIRSR038885-1"/>
    </source>
</evidence>
<reference evidence="22" key="1">
    <citation type="submission" date="2020-01" db="EMBL/GenBank/DDBJ databases">
        <title>Biotic interactions are the dominant drivers of phylogenetic and functional structure in bird communities along a tropical elevational gradient.</title>
        <authorList>
            <person name="Boyce A.J."/>
            <person name="Shakya S.B."/>
            <person name="Sheldon F.H."/>
            <person name="Moyle R.G."/>
            <person name="Martin T.E."/>
        </authorList>
    </citation>
    <scope>NUCLEOTIDE SEQUENCE</scope>
</reference>
<dbReference type="InterPro" id="IPR005798">
    <property type="entry name" value="Cyt_b/b6_C"/>
</dbReference>
<feature type="binding site" description="axial binding residue" evidence="18">
    <location>
        <position position="84"/>
    </location>
    <ligand>
        <name>heme b</name>
        <dbReference type="ChEBI" id="CHEBI:60344"/>
        <label>b562</label>
    </ligand>
    <ligandPart>
        <name>Fe</name>
        <dbReference type="ChEBI" id="CHEBI:18248"/>
    </ligandPart>
</feature>
<keyword evidence="4 19" id="KW-0813">Transport</keyword>
<protein>
    <recommendedName>
        <fullName evidence="3 19">Cytochrome b</fullName>
    </recommendedName>
</protein>
<evidence type="ECO:0000256" key="4">
    <source>
        <dbReference type="ARBA" id="ARBA00022448"/>
    </source>
</evidence>
<feature type="domain" description="Cytochrome b/b6 N-terminal region profile" evidence="20">
    <location>
        <begin position="2"/>
        <end position="210"/>
    </location>
</feature>
<feature type="binding site" evidence="17">
    <location>
        <position position="202"/>
    </location>
    <ligand>
        <name>a ubiquinone</name>
        <dbReference type="ChEBI" id="CHEBI:16389"/>
    </ligand>
</feature>
<keyword evidence="7 19" id="KW-0812">Transmembrane</keyword>
<comment type="function">
    <text evidence="1 19">Component of the ubiquinol-cytochrome c reductase complex (complex III or cytochrome b-c1 complex) that is part of the mitochondrial respiratory chain. The b-c1 complex mediates electron transfer from ubiquinol to cytochrome c. Contributes to the generation of a proton gradient across the mitochondrial membrane that is then used for ATP synthesis.</text>
</comment>
<dbReference type="Pfam" id="PF00032">
    <property type="entry name" value="Cytochrom_B_C"/>
    <property type="match status" value="1"/>
</dbReference>
<dbReference type="PROSITE" id="PS51003">
    <property type="entry name" value="CYTB_CTER"/>
    <property type="match status" value="1"/>
</dbReference>
<evidence type="ECO:0000259" key="21">
    <source>
        <dbReference type="PROSITE" id="PS51003"/>
    </source>
</evidence>
<feature type="binding site" description="axial binding residue" evidence="18">
    <location>
        <position position="183"/>
    </location>
    <ligand>
        <name>heme b</name>
        <dbReference type="ChEBI" id="CHEBI:60344"/>
        <label>b562</label>
    </ligand>
    <ligandPart>
        <name>Fe</name>
        <dbReference type="ChEBI" id="CHEBI:18248"/>
    </ligandPart>
</feature>
<dbReference type="GO" id="GO:0008121">
    <property type="term" value="F:quinol-cytochrome-c reductase activity"/>
    <property type="evidence" value="ECO:0007669"/>
    <property type="project" value="InterPro"/>
</dbReference>
<dbReference type="EMBL" id="MN991586">
    <property type="protein sequence ID" value="QNH73778.1"/>
    <property type="molecule type" value="Genomic_DNA"/>
</dbReference>
<feature type="transmembrane region" description="Helical" evidence="19">
    <location>
        <begin position="31"/>
        <end position="57"/>
    </location>
</feature>
<keyword evidence="6 19" id="KW-0679">Respiratory chain</keyword>
<evidence type="ECO:0000256" key="14">
    <source>
        <dbReference type="ARBA" id="ARBA00023128"/>
    </source>
</evidence>
<keyword evidence="10 19" id="KW-0249">Electron transport</keyword>
<comment type="cofactor">
    <cofactor evidence="18">
        <name>heme</name>
        <dbReference type="ChEBI" id="CHEBI:30413"/>
    </cofactor>
    <text evidence="18">Binds 2 heme groups non-covalently.</text>
</comment>
<dbReference type="GO" id="GO:0045275">
    <property type="term" value="C:respiratory chain complex III"/>
    <property type="evidence" value="ECO:0007669"/>
    <property type="project" value="InterPro"/>
</dbReference>
<dbReference type="GO" id="GO:0006122">
    <property type="term" value="P:mitochondrial electron transport, ubiquinol to cytochrome c"/>
    <property type="evidence" value="ECO:0007669"/>
    <property type="project" value="TreeGrafter"/>
</dbReference>